<feature type="domain" description="PAC" evidence="3">
    <location>
        <begin position="406"/>
        <end position="457"/>
    </location>
</feature>
<dbReference type="SUPFAM" id="SSF55073">
    <property type="entry name" value="Nucleotide cyclase"/>
    <property type="match status" value="1"/>
</dbReference>
<keyword evidence="1" id="KW-0812">Transmembrane</keyword>
<dbReference type="Gene3D" id="3.30.450.20">
    <property type="entry name" value="PAS domain"/>
    <property type="match status" value="3"/>
</dbReference>
<dbReference type="STRING" id="453582.SAMN05421580_102376"/>
<dbReference type="NCBIfam" id="TIGR00229">
    <property type="entry name" value="sensory_box"/>
    <property type="match status" value="2"/>
</dbReference>
<feature type="transmembrane region" description="Helical" evidence="1">
    <location>
        <begin position="6"/>
        <end position="28"/>
    </location>
</feature>
<dbReference type="SUPFAM" id="SSF141868">
    <property type="entry name" value="EAL domain-like"/>
    <property type="match status" value="1"/>
</dbReference>
<sequence length="901" mass="98837">MALWLSVAYAVMGVLYVLTSDWILGRIVPDLTKYQMFQTVKGWTFIALTALGLWVILRHVLGRLETSLADANLAESRLRGALIAAGGSIWRTEKKPDGGLNVFARGSLMRGVNAATRVTYDDVHLRSRIHPEDRPIYDAFSSAISHGDAELPTVIWRVRTDGGEWRWAKIVPDLESLDRNAPGSVYGVSLDITDLNQTTQALTDVIAGAELGTWRHDLRSGSLQVNARWAEMLGYTLEELNPQVIDDWRALVHPDDMAHLAPIHAWQFENQEHYFGFEFRMRHKNGHWVWIVSRGRAVEIDDKGNAQILSGVHIDVSRRKALEAELREQSDFLQRLTETSVSGILALDEAGVVVFANFEAQQILDTTGAGLVGRRQDEIGWMQRGAGPSGAGVPLGRLRKERAVLRDLRLTLPLSDGTEREISVNAAPMESPDGRLQVVCSVSDITQRLIDERLLAQAAEEARFAARHDALTGLPNRELFGAHAESMVRQARTDGRLVAQVFLCVDQFQQVKDRFGPLLGDRLICQIAERLDGLRDGAKVLARVGAAEFTFLDRLDSMEEAARLTASIAVAFETPFELDGQTIYLNSSMGVSLYPMDAMSAEEMWINADLAMYEAKALGGNQCVAFTAKLRDRMAREALIGQSLQRAIRERAFELVLQPKVNLQSGNTLAGAEVLIRCTDPDLAGIGPAEFMPVAEKTGLIRQIDLLVIDLAGLFMADLHGRGLSLHLSINLSPESLRQAGFGAEVLAHMAAAGLGSEDVQFELTEGAVVDLKSDARGAIALLLEAGFELSADDFGTGYSSMSYLQSLNLKELKIDQSFVSRLGLDDGAADAIVLATLAMAQALGLRSVAEGIDTPAQEEWLRAHGCDVGQGYHFGRPMPLEKFVETYLATPKLREAAVAR</sequence>
<dbReference type="SMART" id="SM00267">
    <property type="entry name" value="GGDEF"/>
    <property type="match status" value="1"/>
</dbReference>
<dbReference type="InterPro" id="IPR029787">
    <property type="entry name" value="Nucleotide_cyclase"/>
</dbReference>
<dbReference type="SMART" id="SM00086">
    <property type="entry name" value="PAC"/>
    <property type="match status" value="3"/>
</dbReference>
<protein>
    <submittedName>
        <fullName evidence="6">Diguanylate cyclase/phosphodiesterase with PAS/PAC sensor(S)</fullName>
    </submittedName>
</protein>
<organism evidence="6 7">
    <name type="scientific">Rhodobacter aestuarii</name>
    <dbReference type="NCBI Taxonomy" id="453582"/>
    <lineage>
        <taxon>Bacteria</taxon>
        <taxon>Pseudomonadati</taxon>
        <taxon>Pseudomonadota</taxon>
        <taxon>Alphaproteobacteria</taxon>
        <taxon>Rhodobacterales</taxon>
        <taxon>Rhodobacter group</taxon>
        <taxon>Rhodobacter</taxon>
    </lineage>
</organism>
<evidence type="ECO:0000313" key="7">
    <source>
        <dbReference type="Proteomes" id="UP000186221"/>
    </source>
</evidence>
<dbReference type="Pfam" id="PF00563">
    <property type="entry name" value="EAL"/>
    <property type="match status" value="1"/>
</dbReference>
<dbReference type="OrthoDB" id="9801651at2"/>
<dbReference type="Pfam" id="PF08447">
    <property type="entry name" value="PAS_3"/>
    <property type="match status" value="1"/>
</dbReference>
<dbReference type="InterPro" id="IPR013655">
    <property type="entry name" value="PAS_fold_3"/>
</dbReference>
<dbReference type="AlphaFoldDB" id="A0A1N7KEJ6"/>
<feature type="domain" description="GGDEF" evidence="5">
    <location>
        <begin position="496"/>
        <end position="628"/>
    </location>
</feature>
<proteinExistence type="predicted"/>
<evidence type="ECO:0000259" key="5">
    <source>
        <dbReference type="PROSITE" id="PS50887"/>
    </source>
</evidence>
<dbReference type="Proteomes" id="UP000186221">
    <property type="component" value="Unassembled WGS sequence"/>
</dbReference>
<feature type="domain" description="PAS" evidence="2">
    <location>
        <begin position="198"/>
        <end position="260"/>
    </location>
</feature>
<dbReference type="CDD" id="cd01949">
    <property type="entry name" value="GGDEF"/>
    <property type="match status" value="1"/>
</dbReference>
<evidence type="ECO:0000259" key="3">
    <source>
        <dbReference type="PROSITE" id="PS50113"/>
    </source>
</evidence>
<feature type="transmembrane region" description="Helical" evidence="1">
    <location>
        <begin position="40"/>
        <end position="57"/>
    </location>
</feature>
<dbReference type="RefSeq" id="WP_076483937.1">
    <property type="nucleotide sequence ID" value="NZ_FTOG01000002.1"/>
</dbReference>
<evidence type="ECO:0000259" key="4">
    <source>
        <dbReference type="PROSITE" id="PS50883"/>
    </source>
</evidence>
<dbReference type="InterPro" id="IPR043128">
    <property type="entry name" value="Rev_trsase/Diguanyl_cyclase"/>
</dbReference>
<feature type="domain" description="PAC" evidence="3">
    <location>
        <begin position="275"/>
        <end position="328"/>
    </location>
</feature>
<dbReference type="PROSITE" id="PS50113">
    <property type="entry name" value="PAC"/>
    <property type="match status" value="2"/>
</dbReference>
<dbReference type="SMART" id="SM00091">
    <property type="entry name" value="PAS"/>
    <property type="match status" value="2"/>
</dbReference>
<reference evidence="7" key="1">
    <citation type="submission" date="2017-01" db="EMBL/GenBank/DDBJ databases">
        <authorList>
            <person name="Varghese N."/>
            <person name="Submissions S."/>
        </authorList>
    </citation>
    <scope>NUCLEOTIDE SEQUENCE [LARGE SCALE GENOMIC DNA]</scope>
    <source>
        <strain evidence="7">DSM 19945</strain>
    </source>
</reference>
<keyword evidence="7" id="KW-1185">Reference proteome</keyword>
<dbReference type="Gene3D" id="3.30.70.270">
    <property type="match status" value="1"/>
</dbReference>
<dbReference type="CDD" id="cd01948">
    <property type="entry name" value="EAL"/>
    <property type="match status" value="1"/>
</dbReference>
<dbReference type="InterPro" id="IPR000160">
    <property type="entry name" value="GGDEF_dom"/>
</dbReference>
<dbReference type="InterPro" id="IPR000700">
    <property type="entry name" value="PAS-assoc_C"/>
</dbReference>
<dbReference type="InterPro" id="IPR000014">
    <property type="entry name" value="PAS"/>
</dbReference>
<dbReference type="PROSITE" id="PS50887">
    <property type="entry name" value="GGDEF"/>
    <property type="match status" value="1"/>
</dbReference>
<dbReference type="InterPro" id="IPR035919">
    <property type="entry name" value="EAL_sf"/>
</dbReference>
<dbReference type="Pfam" id="PF00990">
    <property type="entry name" value="GGDEF"/>
    <property type="match status" value="1"/>
</dbReference>
<keyword evidence="1" id="KW-0472">Membrane</keyword>
<evidence type="ECO:0000313" key="6">
    <source>
        <dbReference type="EMBL" id="SIS60002.1"/>
    </source>
</evidence>
<dbReference type="Gene3D" id="3.20.20.450">
    <property type="entry name" value="EAL domain"/>
    <property type="match status" value="1"/>
</dbReference>
<dbReference type="InterPro" id="IPR001633">
    <property type="entry name" value="EAL_dom"/>
</dbReference>
<name>A0A1N7KEJ6_9RHOB</name>
<dbReference type="PROSITE" id="PS50883">
    <property type="entry name" value="EAL"/>
    <property type="match status" value="1"/>
</dbReference>
<dbReference type="SUPFAM" id="SSF55785">
    <property type="entry name" value="PYP-like sensor domain (PAS domain)"/>
    <property type="match status" value="2"/>
</dbReference>
<evidence type="ECO:0000256" key="1">
    <source>
        <dbReference type="SAM" id="Phobius"/>
    </source>
</evidence>
<keyword evidence="1" id="KW-1133">Transmembrane helix</keyword>
<dbReference type="InterPro" id="IPR001610">
    <property type="entry name" value="PAC"/>
</dbReference>
<accession>A0A1N7KEJ6</accession>
<dbReference type="InterPro" id="IPR013656">
    <property type="entry name" value="PAS_4"/>
</dbReference>
<dbReference type="InterPro" id="IPR052155">
    <property type="entry name" value="Biofilm_reg_signaling"/>
</dbReference>
<dbReference type="PANTHER" id="PTHR44757">
    <property type="entry name" value="DIGUANYLATE CYCLASE DGCP"/>
    <property type="match status" value="1"/>
</dbReference>
<dbReference type="PROSITE" id="PS50112">
    <property type="entry name" value="PAS"/>
    <property type="match status" value="2"/>
</dbReference>
<gene>
    <name evidence="6" type="ORF">SAMN05421580_102376</name>
</gene>
<dbReference type="NCBIfam" id="TIGR00254">
    <property type="entry name" value="GGDEF"/>
    <property type="match status" value="1"/>
</dbReference>
<dbReference type="InterPro" id="IPR035965">
    <property type="entry name" value="PAS-like_dom_sf"/>
</dbReference>
<dbReference type="Pfam" id="PF08448">
    <property type="entry name" value="PAS_4"/>
    <property type="match status" value="1"/>
</dbReference>
<feature type="domain" description="EAL" evidence="4">
    <location>
        <begin position="637"/>
        <end position="892"/>
    </location>
</feature>
<dbReference type="EMBL" id="FTOG01000002">
    <property type="protein sequence ID" value="SIS60002.1"/>
    <property type="molecule type" value="Genomic_DNA"/>
</dbReference>
<dbReference type="SMART" id="SM00052">
    <property type="entry name" value="EAL"/>
    <property type="match status" value="1"/>
</dbReference>
<dbReference type="PANTHER" id="PTHR44757:SF2">
    <property type="entry name" value="BIOFILM ARCHITECTURE MAINTENANCE PROTEIN MBAA"/>
    <property type="match status" value="1"/>
</dbReference>
<evidence type="ECO:0000259" key="2">
    <source>
        <dbReference type="PROSITE" id="PS50112"/>
    </source>
</evidence>
<feature type="domain" description="PAS" evidence="2">
    <location>
        <begin position="329"/>
        <end position="374"/>
    </location>
</feature>
<dbReference type="CDD" id="cd00130">
    <property type="entry name" value="PAS"/>
    <property type="match status" value="1"/>
</dbReference>